<evidence type="ECO:0000256" key="1">
    <source>
        <dbReference type="SAM" id="MobiDB-lite"/>
    </source>
</evidence>
<name>A0A4R6WWF1_9PROT</name>
<keyword evidence="3" id="KW-1185">Reference proteome</keyword>
<dbReference type="InterPro" id="IPR035924">
    <property type="entry name" value="FlaG-like_sf"/>
</dbReference>
<feature type="region of interest" description="Disordered" evidence="1">
    <location>
        <begin position="140"/>
        <end position="176"/>
    </location>
</feature>
<organism evidence="2 3">
    <name type="scientific">Dongia mobilis</name>
    <dbReference type="NCBI Taxonomy" id="578943"/>
    <lineage>
        <taxon>Bacteria</taxon>
        <taxon>Pseudomonadati</taxon>
        <taxon>Pseudomonadota</taxon>
        <taxon>Alphaproteobacteria</taxon>
        <taxon>Rhodospirillales</taxon>
        <taxon>Dongiaceae</taxon>
        <taxon>Dongia</taxon>
    </lineage>
</organism>
<evidence type="ECO:0000313" key="2">
    <source>
        <dbReference type="EMBL" id="TDQ84374.1"/>
    </source>
</evidence>
<dbReference type="SUPFAM" id="SSF160214">
    <property type="entry name" value="FlaG-like"/>
    <property type="match status" value="1"/>
</dbReference>
<evidence type="ECO:0000313" key="3">
    <source>
        <dbReference type="Proteomes" id="UP000295783"/>
    </source>
</evidence>
<dbReference type="Proteomes" id="UP000295783">
    <property type="component" value="Unassembled WGS sequence"/>
</dbReference>
<proteinExistence type="predicted"/>
<accession>A0A4R6WWF1</accession>
<feature type="compositionally biased region" description="Low complexity" evidence="1">
    <location>
        <begin position="140"/>
        <end position="162"/>
    </location>
</feature>
<gene>
    <name evidence="2" type="ORF">A8950_0925</name>
</gene>
<comment type="caution">
    <text evidence="2">The sequence shown here is derived from an EMBL/GenBank/DDBJ whole genome shotgun (WGS) entry which is preliminary data.</text>
</comment>
<dbReference type="EMBL" id="SNYW01000006">
    <property type="protein sequence ID" value="TDQ84374.1"/>
    <property type="molecule type" value="Genomic_DNA"/>
</dbReference>
<dbReference type="AlphaFoldDB" id="A0A4R6WWF1"/>
<reference evidence="2 3" key="1">
    <citation type="submission" date="2019-03" db="EMBL/GenBank/DDBJ databases">
        <title>Genomic Encyclopedia of Type Strains, Phase III (KMG-III): the genomes of soil and plant-associated and newly described type strains.</title>
        <authorList>
            <person name="Whitman W."/>
        </authorList>
    </citation>
    <scope>NUCLEOTIDE SEQUENCE [LARGE SCALE GENOMIC DNA]</scope>
    <source>
        <strain evidence="2 3">CGMCC 1.7660</strain>
    </source>
</reference>
<sequence length="176" mass="17518">MVNAAAAIDTGSGGFARVAAADAVLPSAAVDSGAEVLSAQPAETPANLLQSFRYNSFEFSYRQDFGKIVLLRQEPQTGEVVQQFPTDYYLERYAQSERASRQLAQGANQAETGGSRTAEATTADGEGAVALASVGSTPASGSVPAAPAAGGVAAASPSAPALPGGGAGGGRVDITI</sequence>
<feature type="compositionally biased region" description="Gly residues" evidence="1">
    <location>
        <begin position="163"/>
        <end position="176"/>
    </location>
</feature>
<protein>
    <submittedName>
        <fullName evidence="2">Uncharacterized protein</fullName>
    </submittedName>
</protein>